<keyword evidence="2" id="KW-1185">Reference proteome</keyword>
<dbReference type="Proteomes" id="UP000690515">
    <property type="component" value="Unassembled WGS sequence"/>
</dbReference>
<organism evidence="1 2">
    <name type="scientific">Zooshikella harenae</name>
    <dbReference type="NCBI Taxonomy" id="2827238"/>
    <lineage>
        <taxon>Bacteria</taxon>
        <taxon>Pseudomonadati</taxon>
        <taxon>Pseudomonadota</taxon>
        <taxon>Gammaproteobacteria</taxon>
        <taxon>Oceanospirillales</taxon>
        <taxon>Zooshikellaceae</taxon>
        <taxon>Zooshikella</taxon>
    </lineage>
</organism>
<dbReference type="EMBL" id="JAGSOY010000191">
    <property type="protein sequence ID" value="MBU2714240.1"/>
    <property type="molecule type" value="Genomic_DNA"/>
</dbReference>
<name>A0ABS5ZLG0_9GAMM</name>
<sequence>MTKTMKEILGAEFFDKERKIPGTVVKTEREFRYISCDSNSTWKSLSALFKKVVREIDPPIATSGGVINEGCKISVPSGGCYFAVSYKGDIEGWRQQIEQGAKSLGLSVAKILQDKILLHDGSEYLLSECNIEFD</sequence>
<protein>
    <submittedName>
        <fullName evidence="1">Uncharacterized protein</fullName>
    </submittedName>
</protein>
<reference evidence="1 2" key="1">
    <citation type="submission" date="2021-04" db="EMBL/GenBank/DDBJ databases">
        <authorList>
            <person name="Pira H."/>
            <person name="Risdian C."/>
            <person name="Wink J."/>
        </authorList>
    </citation>
    <scope>NUCLEOTIDE SEQUENCE [LARGE SCALE GENOMIC DNA]</scope>
    <source>
        <strain evidence="1 2">WH53</strain>
    </source>
</reference>
<gene>
    <name evidence="1" type="ORF">KCG35_24645</name>
</gene>
<evidence type="ECO:0000313" key="2">
    <source>
        <dbReference type="Proteomes" id="UP000690515"/>
    </source>
</evidence>
<accession>A0ABS5ZLG0</accession>
<dbReference type="RefSeq" id="WP_215822505.1">
    <property type="nucleotide sequence ID" value="NZ_JAGSOY010000191.1"/>
</dbReference>
<proteinExistence type="predicted"/>
<comment type="caution">
    <text evidence="1">The sequence shown here is derived from an EMBL/GenBank/DDBJ whole genome shotgun (WGS) entry which is preliminary data.</text>
</comment>
<evidence type="ECO:0000313" key="1">
    <source>
        <dbReference type="EMBL" id="MBU2714240.1"/>
    </source>
</evidence>